<reference evidence="7 8" key="1">
    <citation type="submission" date="2017-04" db="EMBL/GenBank/DDBJ databases">
        <authorList>
            <person name="Afonso C.L."/>
            <person name="Miller P.J."/>
            <person name="Scott M.A."/>
            <person name="Spackman E."/>
            <person name="Goraichik I."/>
            <person name="Dimitrov K.M."/>
            <person name="Suarez D.L."/>
            <person name="Swayne D.E."/>
        </authorList>
    </citation>
    <scope>NUCLEOTIDE SEQUENCE [LARGE SCALE GENOMIC DNA]</scope>
    <source>
        <strain evidence="7 8">USBA 355</strain>
    </source>
</reference>
<gene>
    <name evidence="7" type="ORF">SAMN05428998_102341</name>
</gene>
<dbReference type="InterPro" id="IPR052719">
    <property type="entry name" value="CvpA-like"/>
</dbReference>
<name>A0A1Y6B9N6_9PROT</name>
<comment type="subcellular location">
    <subcellularLocation>
        <location evidence="1">Membrane</location>
        <topology evidence="1">Multi-pass membrane protein</topology>
    </subcellularLocation>
</comment>
<evidence type="ECO:0000256" key="1">
    <source>
        <dbReference type="ARBA" id="ARBA00004141"/>
    </source>
</evidence>
<keyword evidence="8" id="KW-1185">Reference proteome</keyword>
<dbReference type="Proteomes" id="UP000192917">
    <property type="component" value="Unassembled WGS sequence"/>
</dbReference>
<feature type="region of interest" description="Disordered" evidence="5">
    <location>
        <begin position="165"/>
        <end position="221"/>
    </location>
</feature>
<keyword evidence="2 6" id="KW-0812">Transmembrane</keyword>
<dbReference type="EMBL" id="FWZX01000002">
    <property type="protein sequence ID" value="SMF00346.1"/>
    <property type="molecule type" value="Genomic_DNA"/>
</dbReference>
<evidence type="ECO:0000256" key="4">
    <source>
        <dbReference type="ARBA" id="ARBA00023136"/>
    </source>
</evidence>
<protein>
    <submittedName>
        <fullName evidence="7">Membrane protein required for colicin V production</fullName>
    </submittedName>
</protein>
<feature type="compositionally biased region" description="Basic and acidic residues" evidence="5">
    <location>
        <begin position="188"/>
        <end position="201"/>
    </location>
</feature>
<dbReference type="PANTHER" id="PTHR36926:SF1">
    <property type="entry name" value="COLICIN V PRODUCTION PROTEIN"/>
    <property type="match status" value="1"/>
</dbReference>
<organism evidence="7 8">
    <name type="scientific">Tistlia consotensis USBA 355</name>
    <dbReference type="NCBI Taxonomy" id="560819"/>
    <lineage>
        <taxon>Bacteria</taxon>
        <taxon>Pseudomonadati</taxon>
        <taxon>Pseudomonadota</taxon>
        <taxon>Alphaproteobacteria</taxon>
        <taxon>Rhodospirillales</taxon>
        <taxon>Rhodovibrionaceae</taxon>
        <taxon>Tistlia</taxon>
    </lineage>
</organism>
<feature type="transmembrane region" description="Helical" evidence="6">
    <location>
        <begin position="32"/>
        <end position="50"/>
    </location>
</feature>
<dbReference type="GO" id="GO:0009403">
    <property type="term" value="P:toxin biosynthetic process"/>
    <property type="evidence" value="ECO:0007669"/>
    <property type="project" value="InterPro"/>
</dbReference>
<proteinExistence type="predicted"/>
<keyword evidence="3 6" id="KW-1133">Transmembrane helix</keyword>
<sequence length="221" mass="23328">MNLPINAADVIVIAVLLVSAGLAFFRGLVHEVLAIAAWIGAALATLYFFLPAQSVSRQLIAIPLIADIVAGVVVFLLTLIVLTVISRMVSKRVQDSSLGALDRSLGFVFGLLRGAVIVCVAWLVLNWLLPPAEHPAWIREARSRPLVEAGAAALRSLAPDSLGWNLPPAPAEPAGSGQARPQATGNEAAKDDATGYKEGPRRQMQQLFESVGQDPAPGTSQ</sequence>
<evidence type="ECO:0000256" key="5">
    <source>
        <dbReference type="SAM" id="MobiDB-lite"/>
    </source>
</evidence>
<dbReference type="PANTHER" id="PTHR36926">
    <property type="entry name" value="COLICIN V PRODUCTION PROTEIN"/>
    <property type="match status" value="1"/>
</dbReference>
<dbReference type="RefSeq" id="WP_085121409.1">
    <property type="nucleotide sequence ID" value="NZ_FWZX01000002.1"/>
</dbReference>
<evidence type="ECO:0000256" key="6">
    <source>
        <dbReference type="SAM" id="Phobius"/>
    </source>
</evidence>
<evidence type="ECO:0000256" key="2">
    <source>
        <dbReference type="ARBA" id="ARBA00022692"/>
    </source>
</evidence>
<dbReference type="InterPro" id="IPR003825">
    <property type="entry name" value="Colicin-V_CvpA"/>
</dbReference>
<keyword evidence="4 6" id="KW-0472">Membrane</keyword>
<feature type="transmembrane region" description="Helical" evidence="6">
    <location>
        <begin position="6"/>
        <end position="25"/>
    </location>
</feature>
<accession>A0A1Y6B9N6</accession>
<dbReference type="GO" id="GO:0016020">
    <property type="term" value="C:membrane"/>
    <property type="evidence" value="ECO:0007669"/>
    <property type="project" value="UniProtKB-SubCell"/>
</dbReference>
<feature type="transmembrane region" description="Helical" evidence="6">
    <location>
        <begin position="105"/>
        <end position="129"/>
    </location>
</feature>
<evidence type="ECO:0000313" key="8">
    <source>
        <dbReference type="Proteomes" id="UP000192917"/>
    </source>
</evidence>
<evidence type="ECO:0000313" key="7">
    <source>
        <dbReference type="EMBL" id="SMF00346.1"/>
    </source>
</evidence>
<evidence type="ECO:0000256" key="3">
    <source>
        <dbReference type="ARBA" id="ARBA00022989"/>
    </source>
</evidence>
<dbReference type="AlphaFoldDB" id="A0A1Y6B9N6"/>
<dbReference type="Pfam" id="PF02674">
    <property type="entry name" value="Colicin_V"/>
    <property type="match status" value="1"/>
</dbReference>
<feature type="transmembrane region" description="Helical" evidence="6">
    <location>
        <begin position="62"/>
        <end position="85"/>
    </location>
</feature>
<dbReference type="STRING" id="560819.SAMN05428998_102341"/>